<keyword evidence="12" id="KW-1185">Reference proteome</keyword>
<dbReference type="FunFam" id="3.90.550.50:FF:000004">
    <property type="entry name" value="Hexosyltransferase"/>
    <property type="match status" value="1"/>
</dbReference>
<comment type="similarity">
    <text evidence="2 10">Belongs to the chondroitin N-acetylgalactosaminyltransferase family.</text>
</comment>
<dbReference type="OrthoDB" id="431432at2759"/>
<accession>A0A6S7FJT4</accession>
<dbReference type="InterPro" id="IPR051227">
    <property type="entry name" value="CS_glycosyltransferase"/>
</dbReference>
<evidence type="ECO:0000256" key="9">
    <source>
        <dbReference type="ARBA" id="ARBA00023180"/>
    </source>
</evidence>
<dbReference type="PANTHER" id="PTHR12369:SF11">
    <property type="entry name" value="HEXOSYLTRANSFERASE"/>
    <property type="match status" value="1"/>
</dbReference>
<keyword evidence="4" id="KW-0812">Transmembrane</keyword>
<evidence type="ECO:0000256" key="5">
    <source>
        <dbReference type="ARBA" id="ARBA00022968"/>
    </source>
</evidence>
<keyword evidence="6" id="KW-1133">Transmembrane helix</keyword>
<dbReference type="EC" id="2.4.1.-" evidence="10"/>
<dbReference type="AlphaFoldDB" id="A0A6S7FJT4"/>
<dbReference type="Gene3D" id="3.90.550.10">
    <property type="entry name" value="Spore Coat Polysaccharide Biosynthesis Protein SpsA, Chain A"/>
    <property type="match status" value="1"/>
</dbReference>
<reference evidence="11" key="1">
    <citation type="submission" date="2020-04" db="EMBL/GenBank/DDBJ databases">
        <authorList>
            <person name="Alioto T."/>
            <person name="Alioto T."/>
            <person name="Gomez Garrido J."/>
        </authorList>
    </citation>
    <scope>NUCLEOTIDE SEQUENCE</scope>
    <source>
        <strain evidence="11">A484AB</strain>
    </source>
</reference>
<dbReference type="EMBL" id="CACRXK020000069">
    <property type="protein sequence ID" value="CAB3977767.1"/>
    <property type="molecule type" value="Genomic_DNA"/>
</dbReference>
<comment type="caution">
    <text evidence="11">The sequence shown here is derived from an EMBL/GenBank/DDBJ whole genome shotgun (WGS) entry which is preliminary data.</text>
</comment>
<dbReference type="SUPFAM" id="SSF53448">
    <property type="entry name" value="Nucleotide-diphospho-sugar transferases"/>
    <property type="match status" value="2"/>
</dbReference>
<dbReference type="Pfam" id="PF05679">
    <property type="entry name" value="CHGN"/>
    <property type="match status" value="1"/>
</dbReference>
<dbReference type="PANTHER" id="PTHR12369">
    <property type="entry name" value="CHONDROITIN SYNTHASE"/>
    <property type="match status" value="1"/>
</dbReference>
<comment type="subcellular location">
    <subcellularLocation>
        <location evidence="1 10">Golgi apparatus</location>
        <location evidence="1 10">Golgi stack membrane</location>
        <topology evidence="1 10">Single-pass type II membrane protein</topology>
    </subcellularLocation>
</comment>
<keyword evidence="5 10" id="KW-0735">Signal-anchor</keyword>
<keyword evidence="7 10" id="KW-0333">Golgi apparatus</keyword>
<evidence type="ECO:0000256" key="4">
    <source>
        <dbReference type="ARBA" id="ARBA00022692"/>
    </source>
</evidence>
<gene>
    <name evidence="11" type="ORF">PACLA_8A061044</name>
</gene>
<evidence type="ECO:0000256" key="2">
    <source>
        <dbReference type="ARBA" id="ARBA00009239"/>
    </source>
</evidence>
<dbReference type="InterPro" id="IPR008428">
    <property type="entry name" value="Chond_GalNAc"/>
</dbReference>
<evidence type="ECO:0000256" key="1">
    <source>
        <dbReference type="ARBA" id="ARBA00004447"/>
    </source>
</evidence>
<organism evidence="11 12">
    <name type="scientific">Paramuricea clavata</name>
    <name type="common">Red gorgonian</name>
    <name type="synonym">Violescent sea-whip</name>
    <dbReference type="NCBI Taxonomy" id="317549"/>
    <lineage>
        <taxon>Eukaryota</taxon>
        <taxon>Metazoa</taxon>
        <taxon>Cnidaria</taxon>
        <taxon>Anthozoa</taxon>
        <taxon>Octocorallia</taxon>
        <taxon>Malacalcyonacea</taxon>
        <taxon>Plexauridae</taxon>
        <taxon>Paramuricea</taxon>
    </lineage>
</organism>
<evidence type="ECO:0000313" key="12">
    <source>
        <dbReference type="Proteomes" id="UP001152795"/>
    </source>
</evidence>
<evidence type="ECO:0000256" key="7">
    <source>
        <dbReference type="ARBA" id="ARBA00023034"/>
    </source>
</evidence>
<protein>
    <recommendedName>
        <fullName evidence="10">Hexosyltransferase</fullName>
        <ecNumber evidence="10">2.4.1.-</ecNumber>
    </recommendedName>
</protein>
<dbReference type="Proteomes" id="UP001152795">
    <property type="component" value="Unassembled WGS sequence"/>
</dbReference>
<evidence type="ECO:0000256" key="6">
    <source>
        <dbReference type="ARBA" id="ARBA00022989"/>
    </source>
</evidence>
<evidence type="ECO:0000256" key="3">
    <source>
        <dbReference type="ARBA" id="ARBA00022679"/>
    </source>
</evidence>
<evidence type="ECO:0000256" key="10">
    <source>
        <dbReference type="RuleBase" id="RU364016"/>
    </source>
</evidence>
<dbReference type="Gene3D" id="3.90.550.50">
    <property type="match status" value="1"/>
</dbReference>
<dbReference type="GO" id="GO:0032580">
    <property type="term" value="C:Golgi cisterna membrane"/>
    <property type="evidence" value="ECO:0007669"/>
    <property type="project" value="UniProtKB-SubCell"/>
</dbReference>
<evidence type="ECO:0000313" key="11">
    <source>
        <dbReference type="EMBL" id="CAB3977767.1"/>
    </source>
</evidence>
<keyword evidence="8" id="KW-0472">Membrane</keyword>
<sequence>MVRRTEVIRNDIIFGRSRKLSDEIDTKQLLFAGIMTAEKFLDSRASVVYNTWGKTVSGKIVFFAGNESGASTHSLPVVTLNGVDDSYPPQRKSLMMLKYMYDNFIDDYEWFMRCDDDVYVRTDKLEELLRGFDSSKELFIGQAGQGLPSERGQLGLGPNDNFCMGGPGIIMSRSVLKKLAPHLEYCLKNLVSSHEDVEVGRCVRKHVGVTCTWAFEMQWLFYHNQSKMNAFHWDLDTKAVQNAITLHPIKNPAYMYRIHTHFLAQKILALQQSSTMKSNTLRNLKKLTQATLSRTEVTKLTSKKDLHHKVPLNVTLHWELFSPKKLYSISSTPTLPIQYSIKRSVNIVLRKALADINLEARKVVFRELLLSRVNLGYIRLAPTKGLQYIFDFRMMMLQHIGFNRRKLPINVQYQAHVQQSFGNLIYTSRRIDLAKLPFVNIILPLAGRLEAFKRFLANFETAVLITNEKVKLLIMYFPNVSSDKEHKIILESYRKMYSNFDVIWQTVKGQFSRGKALQLGVAQFSADSLLFFCDVDLAFDVEFLNRCRVNTVKRKRVYYPMVFSQFNQTISLTQNHRESLEHMKREGAFKHENLQSDHGFWRRYGFGIVCVYGEDVAKVGGFDLTIKGWGLEDVKLYEQFLANGRYDIVRTPDPGLVHIYHMSSCSPDLEPLRLQSCKNSALSQLANAGSLVNYMTKKGYL</sequence>
<dbReference type="GO" id="GO:0047238">
    <property type="term" value="F:glucuronosyl-N-acetylgalactosaminyl-proteoglycan 4-beta-N-acetylgalactosaminyltransferase activity"/>
    <property type="evidence" value="ECO:0007669"/>
    <property type="project" value="TreeGrafter"/>
</dbReference>
<proteinExistence type="inferred from homology"/>
<keyword evidence="9" id="KW-0325">Glycoprotein</keyword>
<name>A0A6S7FJT4_PARCT</name>
<keyword evidence="3 10" id="KW-0808">Transferase</keyword>
<dbReference type="InterPro" id="IPR029044">
    <property type="entry name" value="Nucleotide-diphossugar_trans"/>
</dbReference>
<evidence type="ECO:0000256" key="8">
    <source>
        <dbReference type="ARBA" id="ARBA00023136"/>
    </source>
</evidence>